<name>A0A0A0KTE6_CUCSA</name>
<reference evidence="1 2" key="1">
    <citation type="journal article" date="2009" name="Nat. Genet.">
        <title>The genome of the cucumber, Cucumis sativus L.</title>
        <authorList>
            <person name="Huang S."/>
            <person name="Li R."/>
            <person name="Zhang Z."/>
            <person name="Li L."/>
            <person name="Gu X."/>
            <person name="Fan W."/>
            <person name="Lucas W.J."/>
            <person name="Wang X."/>
            <person name="Xie B."/>
            <person name="Ni P."/>
            <person name="Ren Y."/>
            <person name="Zhu H."/>
            <person name="Li J."/>
            <person name="Lin K."/>
            <person name="Jin W."/>
            <person name="Fei Z."/>
            <person name="Li G."/>
            <person name="Staub J."/>
            <person name="Kilian A."/>
            <person name="van der Vossen E.A."/>
            <person name="Wu Y."/>
            <person name="Guo J."/>
            <person name="He J."/>
            <person name="Jia Z."/>
            <person name="Ren Y."/>
            <person name="Tian G."/>
            <person name="Lu Y."/>
            <person name="Ruan J."/>
            <person name="Qian W."/>
            <person name="Wang M."/>
            <person name="Huang Q."/>
            <person name="Li B."/>
            <person name="Xuan Z."/>
            <person name="Cao J."/>
            <person name="Asan"/>
            <person name="Wu Z."/>
            <person name="Zhang J."/>
            <person name="Cai Q."/>
            <person name="Bai Y."/>
            <person name="Zhao B."/>
            <person name="Han Y."/>
            <person name="Li Y."/>
            <person name="Li X."/>
            <person name="Wang S."/>
            <person name="Shi Q."/>
            <person name="Liu S."/>
            <person name="Cho W.K."/>
            <person name="Kim J.Y."/>
            <person name="Xu Y."/>
            <person name="Heller-Uszynska K."/>
            <person name="Miao H."/>
            <person name="Cheng Z."/>
            <person name="Zhang S."/>
            <person name="Wu J."/>
            <person name="Yang Y."/>
            <person name="Kang H."/>
            <person name="Li M."/>
            <person name="Liang H."/>
            <person name="Ren X."/>
            <person name="Shi Z."/>
            <person name="Wen M."/>
            <person name="Jian M."/>
            <person name="Yang H."/>
            <person name="Zhang G."/>
            <person name="Yang Z."/>
            <person name="Chen R."/>
            <person name="Liu S."/>
            <person name="Li J."/>
            <person name="Ma L."/>
            <person name="Liu H."/>
            <person name="Zhou Y."/>
            <person name="Zhao J."/>
            <person name="Fang X."/>
            <person name="Li G."/>
            <person name="Fang L."/>
            <person name="Li Y."/>
            <person name="Liu D."/>
            <person name="Zheng H."/>
            <person name="Zhang Y."/>
            <person name="Qin N."/>
            <person name="Li Z."/>
            <person name="Yang G."/>
            <person name="Yang S."/>
            <person name="Bolund L."/>
            <person name="Kristiansen K."/>
            <person name="Zheng H."/>
            <person name="Li S."/>
            <person name="Zhang X."/>
            <person name="Yang H."/>
            <person name="Wang J."/>
            <person name="Sun R."/>
            <person name="Zhang B."/>
            <person name="Jiang S."/>
            <person name="Wang J."/>
            <person name="Du Y."/>
            <person name="Li S."/>
        </authorList>
    </citation>
    <scope>NUCLEOTIDE SEQUENCE [LARGE SCALE GENOMIC DNA]</scope>
    <source>
        <strain evidence="2">cv. 9930</strain>
    </source>
</reference>
<reference evidence="1 2" key="2">
    <citation type="journal article" date="2009" name="PLoS ONE">
        <title>An integrated genetic and cytogenetic map of the cucumber genome.</title>
        <authorList>
            <person name="Ren Y."/>
            <person name="Zhang Z."/>
            <person name="Liu J."/>
            <person name="Staub J.E."/>
            <person name="Han Y."/>
            <person name="Cheng Z."/>
            <person name="Li X."/>
            <person name="Lu J."/>
            <person name="Miao H."/>
            <person name="Kang H."/>
            <person name="Xie B."/>
            <person name="Gu X."/>
            <person name="Wang X."/>
            <person name="Du Y."/>
            <person name="Jin W."/>
            <person name="Huang S."/>
        </authorList>
    </citation>
    <scope>NUCLEOTIDE SEQUENCE [LARGE SCALE GENOMIC DNA]</scope>
    <source>
        <strain evidence="2">cv. 9930</strain>
    </source>
</reference>
<reference evidence="1 2" key="4">
    <citation type="journal article" date="2011" name="BMC Genomics">
        <title>RNA-Seq improves annotation of protein-coding genes in the cucumber genome.</title>
        <authorList>
            <person name="Li Z."/>
            <person name="Zhang Z."/>
            <person name="Yan P."/>
            <person name="Huang S."/>
            <person name="Fei Z."/>
            <person name="Lin K."/>
        </authorList>
    </citation>
    <scope>NUCLEOTIDE SEQUENCE [LARGE SCALE GENOMIC DNA]</scope>
    <source>
        <strain evidence="2">cv. 9930</strain>
    </source>
</reference>
<gene>
    <name evidence="1" type="ORF">Csa_5G613615</name>
</gene>
<reference evidence="1 2" key="3">
    <citation type="journal article" date="2010" name="BMC Genomics">
        <title>Transcriptome sequencing and comparative analysis of cucumber flowers with different sex types.</title>
        <authorList>
            <person name="Guo S."/>
            <person name="Zheng Y."/>
            <person name="Joung J.G."/>
            <person name="Liu S."/>
            <person name="Zhang Z."/>
            <person name="Crasta O.R."/>
            <person name="Sobral B.W."/>
            <person name="Xu Y."/>
            <person name="Huang S."/>
            <person name="Fei Z."/>
        </authorList>
    </citation>
    <scope>NUCLEOTIDE SEQUENCE [LARGE SCALE GENOMIC DNA]</scope>
    <source>
        <strain evidence="2">cv. 9930</strain>
    </source>
</reference>
<keyword evidence="2" id="KW-1185">Reference proteome</keyword>
<dbReference type="EMBL" id="CM002926">
    <property type="protein sequence ID" value="KGN52184.1"/>
    <property type="molecule type" value="Genomic_DNA"/>
</dbReference>
<sequence>MMASFAFTQLFTIDSKQHITVREHNNSRFVERRGGGRGVIPIYVAGASSGRHGKHSHSLGNRPNNYIEFIIIGVSISIALLCRFI</sequence>
<dbReference type="AlphaFoldDB" id="A0A0A0KTE6"/>
<dbReference type="Proteomes" id="UP000029981">
    <property type="component" value="Chromosome 5"/>
</dbReference>
<evidence type="ECO:0000313" key="1">
    <source>
        <dbReference type="EMBL" id="KGN52184.1"/>
    </source>
</evidence>
<protein>
    <submittedName>
        <fullName evidence="1">Uncharacterized protein</fullName>
    </submittedName>
</protein>
<evidence type="ECO:0000313" key="2">
    <source>
        <dbReference type="Proteomes" id="UP000029981"/>
    </source>
</evidence>
<accession>A0A0A0KTE6</accession>
<dbReference type="Gramene" id="KGN52184">
    <property type="protein sequence ID" value="KGN52184"/>
    <property type="gene ID" value="Csa_5G613615"/>
</dbReference>
<proteinExistence type="predicted"/>
<organism evidence="1 2">
    <name type="scientific">Cucumis sativus</name>
    <name type="common">Cucumber</name>
    <dbReference type="NCBI Taxonomy" id="3659"/>
    <lineage>
        <taxon>Eukaryota</taxon>
        <taxon>Viridiplantae</taxon>
        <taxon>Streptophyta</taxon>
        <taxon>Embryophyta</taxon>
        <taxon>Tracheophyta</taxon>
        <taxon>Spermatophyta</taxon>
        <taxon>Magnoliopsida</taxon>
        <taxon>eudicotyledons</taxon>
        <taxon>Gunneridae</taxon>
        <taxon>Pentapetalae</taxon>
        <taxon>rosids</taxon>
        <taxon>fabids</taxon>
        <taxon>Cucurbitales</taxon>
        <taxon>Cucurbitaceae</taxon>
        <taxon>Benincaseae</taxon>
        <taxon>Cucumis</taxon>
    </lineage>
</organism>